<keyword evidence="1" id="KW-1133">Transmembrane helix</keyword>
<gene>
    <name evidence="2" type="ORF">CASFOL_004044</name>
</gene>
<evidence type="ECO:0000313" key="2">
    <source>
        <dbReference type="EMBL" id="KAL3654363.1"/>
    </source>
</evidence>
<accession>A0ABD3EJ98</accession>
<evidence type="ECO:0000256" key="1">
    <source>
        <dbReference type="SAM" id="Phobius"/>
    </source>
</evidence>
<dbReference type="Proteomes" id="UP001632038">
    <property type="component" value="Unassembled WGS sequence"/>
</dbReference>
<evidence type="ECO:0000313" key="3">
    <source>
        <dbReference type="Proteomes" id="UP001632038"/>
    </source>
</evidence>
<keyword evidence="1" id="KW-0472">Membrane</keyword>
<name>A0ABD3EJ98_9LAMI</name>
<evidence type="ECO:0008006" key="4">
    <source>
        <dbReference type="Google" id="ProtNLM"/>
    </source>
</evidence>
<proteinExistence type="predicted"/>
<keyword evidence="1" id="KW-0812">Transmembrane</keyword>
<dbReference type="EMBL" id="JAVIJP010000005">
    <property type="protein sequence ID" value="KAL3654363.1"/>
    <property type="molecule type" value="Genomic_DNA"/>
</dbReference>
<keyword evidence="3" id="KW-1185">Reference proteome</keyword>
<sequence length="99" mass="11156">MASSSSYWLTLISLWKINFALIFIFILLISTLNCCNAIRVRRAKIVEDDDVSLIKKLEYFAENEKVTADHGLYFTMLPKGVPIPPSAPSKGHNSSPQNR</sequence>
<comment type="caution">
    <text evidence="2">The sequence shown here is derived from an EMBL/GenBank/DDBJ whole genome shotgun (WGS) entry which is preliminary data.</text>
</comment>
<feature type="transmembrane region" description="Helical" evidence="1">
    <location>
        <begin position="12"/>
        <end position="35"/>
    </location>
</feature>
<organism evidence="2 3">
    <name type="scientific">Castilleja foliolosa</name>
    <dbReference type="NCBI Taxonomy" id="1961234"/>
    <lineage>
        <taxon>Eukaryota</taxon>
        <taxon>Viridiplantae</taxon>
        <taxon>Streptophyta</taxon>
        <taxon>Embryophyta</taxon>
        <taxon>Tracheophyta</taxon>
        <taxon>Spermatophyta</taxon>
        <taxon>Magnoliopsida</taxon>
        <taxon>eudicotyledons</taxon>
        <taxon>Gunneridae</taxon>
        <taxon>Pentapetalae</taxon>
        <taxon>asterids</taxon>
        <taxon>lamiids</taxon>
        <taxon>Lamiales</taxon>
        <taxon>Orobanchaceae</taxon>
        <taxon>Pedicularideae</taxon>
        <taxon>Castillejinae</taxon>
        <taxon>Castilleja</taxon>
    </lineage>
</organism>
<reference evidence="3" key="1">
    <citation type="journal article" date="2024" name="IScience">
        <title>Strigolactones Initiate the Formation of Haustorium-like Structures in Castilleja.</title>
        <authorList>
            <person name="Buerger M."/>
            <person name="Peterson D."/>
            <person name="Chory J."/>
        </authorList>
    </citation>
    <scope>NUCLEOTIDE SEQUENCE [LARGE SCALE GENOMIC DNA]</scope>
</reference>
<protein>
    <recommendedName>
        <fullName evidence="4">Transmembrane protein</fullName>
    </recommendedName>
</protein>
<dbReference type="AlphaFoldDB" id="A0ABD3EJ98"/>